<organism evidence="1 2">
    <name type="scientific">Somion occarium</name>
    <dbReference type="NCBI Taxonomy" id="3059160"/>
    <lineage>
        <taxon>Eukaryota</taxon>
        <taxon>Fungi</taxon>
        <taxon>Dikarya</taxon>
        <taxon>Basidiomycota</taxon>
        <taxon>Agaricomycotina</taxon>
        <taxon>Agaricomycetes</taxon>
        <taxon>Polyporales</taxon>
        <taxon>Cerrenaceae</taxon>
        <taxon>Somion</taxon>
    </lineage>
</organism>
<protein>
    <submittedName>
        <fullName evidence="1">Uncharacterized protein</fullName>
    </submittedName>
</protein>
<sequence length="89" mass="9225">MNRAGTGAWFKGMPAAAAFCLAADETVLPPQLIKVSLPPLDEEAAAADSAFDGLRACDGATPPYAEAPYAEAPYAEGEYVEGPYGFVRG</sequence>
<dbReference type="Proteomes" id="UP001497453">
    <property type="component" value="Chromosome 1"/>
</dbReference>
<name>A0ABP1CLR0_9APHY</name>
<evidence type="ECO:0000313" key="2">
    <source>
        <dbReference type="Proteomes" id="UP001497453"/>
    </source>
</evidence>
<proteinExistence type="predicted"/>
<keyword evidence="2" id="KW-1185">Reference proteome</keyword>
<evidence type="ECO:0000313" key="1">
    <source>
        <dbReference type="EMBL" id="CAL1695617.1"/>
    </source>
</evidence>
<reference evidence="2" key="1">
    <citation type="submission" date="2024-04" db="EMBL/GenBank/DDBJ databases">
        <authorList>
            <person name="Shaw F."/>
            <person name="Minotto A."/>
        </authorList>
    </citation>
    <scope>NUCLEOTIDE SEQUENCE [LARGE SCALE GENOMIC DNA]</scope>
</reference>
<accession>A0ABP1CLR0</accession>
<dbReference type="EMBL" id="OZ037944">
    <property type="protein sequence ID" value="CAL1695617.1"/>
    <property type="molecule type" value="Genomic_DNA"/>
</dbReference>
<gene>
    <name evidence="1" type="ORF">GFSPODELE1_LOCUS824</name>
</gene>